<evidence type="ECO:0000256" key="5">
    <source>
        <dbReference type="SAM" id="MobiDB-lite"/>
    </source>
</evidence>
<keyword evidence="3" id="KW-0804">Transcription</keyword>
<keyword evidence="6" id="KW-1133">Transmembrane helix</keyword>
<dbReference type="InterPro" id="IPR036864">
    <property type="entry name" value="Zn2-C6_fun-type_DNA-bd_sf"/>
</dbReference>
<organism evidence="8 9">
    <name type="scientific">Zalerion maritima</name>
    <dbReference type="NCBI Taxonomy" id="339359"/>
    <lineage>
        <taxon>Eukaryota</taxon>
        <taxon>Fungi</taxon>
        <taxon>Dikarya</taxon>
        <taxon>Ascomycota</taxon>
        <taxon>Pezizomycotina</taxon>
        <taxon>Sordariomycetes</taxon>
        <taxon>Lulworthiomycetidae</taxon>
        <taxon>Lulworthiales</taxon>
        <taxon>Lulworthiaceae</taxon>
        <taxon>Zalerion</taxon>
    </lineage>
</organism>
<dbReference type="PANTHER" id="PTHR47424">
    <property type="entry name" value="REGULATORY PROTEIN GAL4"/>
    <property type="match status" value="1"/>
</dbReference>
<evidence type="ECO:0000259" key="7">
    <source>
        <dbReference type="PROSITE" id="PS50048"/>
    </source>
</evidence>
<feature type="compositionally biased region" description="Basic and acidic residues" evidence="5">
    <location>
        <begin position="1"/>
        <end position="12"/>
    </location>
</feature>
<dbReference type="Pfam" id="PF00172">
    <property type="entry name" value="Zn_clus"/>
    <property type="match status" value="1"/>
</dbReference>
<evidence type="ECO:0000256" key="3">
    <source>
        <dbReference type="ARBA" id="ARBA00023163"/>
    </source>
</evidence>
<dbReference type="CDD" id="cd00067">
    <property type="entry name" value="GAL4"/>
    <property type="match status" value="1"/>
</dbReference>
<keyword evidence="2" id="KW-0805">Transcription regulation</keyword>
<evidence type="ECO:0000313" key="8">
    <source>
        <dbReference type="EMBL" id="KAJ2896619.1"/>
    </source>
</evidence>
<dbReference type="GO" id="GO:0005634">
    <property type="term" value="C:nucleus"/>
    <property type="evidence" value="ECO:0007669"/>
    <property type="project" value="TreeGrafter"/>
</dbReference>
<dbReference type="PROSITE" id="PS50048">
    <property type="entry name" value="ZN2_CY6_FUNGAL_2"/>
    <property type="match status" value="1"/>
</dbReference>
<protein>
    <recommendedName>
        <fullName evidence="7">Zn(2)-C6 fungal-type domain-containing protein</fullName>
    </recommendedName>
</protein>
<keyword evidence="1" id="KW-0479">Metal-binding</keyword>
<keyword evidence="6" id="KW-0472">Membrane</keyword>
<dbReference type="AlphaFoldDB" id="A0AAD5RKQ1"/>
<feature type="region of interest" description="Disordered" evidence="5">
    <location>
        <begin position="1"/>
        <end position="22"/>
    </location>
</feature>
<sequence>MTRPKVDPDKRQRTAQACDSCKRRKQKCNGLKPCNTCTRRNLECSYTSNHPEHGPGSPPKRRHIEPPPASTPRASTVEVLPISAWAKAESSGETKDLEMKGTVPMASPSTGVPDLDAPKPISGGLPQEPDFDGRSRNSTISGQDEEAAVYTSPRMLQDSTGRLLYVGDSATLSYLQLIRMIVESIAGQSPFTMDPRRHRIIESTISFPSNIRPPHLLPDRQTADVLTESYFINTSGLLEVFDRRQFTAAVDACYTDPLSVESPFLCLLYLTFAIGLVFITPLPGTREDAVAKKLRSEQFDRAELFFRSAKCLADPVSGFEDADFWSVQALLLMAVYMLSVSKRNAAYAYYGMAVRSAFALGLHREETMVIFSADELAVRRNLWRSLFVLDRFLSASLGRPAAISEDDCSGDALKTPERSGGLTGGLTGAAAAVANFATASLTPSSSTVGLDAAVRSCHVIGEILKKVYSKRKISTRVAQEIADRHKCWPTALHPSLHWKQAMNRGISASQGIAILHVNLLYCHSIILLTRPFFLYLLTKVERERANGGHPAPRISSRMEKFSEACVQASYHTIVLVQIAFEGTYLPQRNPFVLYFLFAATLIVLSNEFALLYHNASYGICVANAVSIMRHCSESDPQAERLLYILTTFRDVVMTRTSAAAASASALGAVPQAPPHIPGMSPAGPTGMASPAPSANAESGMLHHRVMPTISASPGATFDPMASFFTSSHGHHHHEHAMRPHQAPAHVPREASSASPANAGGGIPHHQQASTPTPTGGVGTPGSMQPPPKPDAPPHLSTAMGNGMDGMSPASQPAGLHRVSTPIGDDGLPSAEAEFDFDSLWNWPGDVTGAGAGQQQGARFAATAASAAAAAAAPPGDAFAGLGAPGSGGAPQGGSGLAAGTAGIGLGGSIPLYQMTDFS</sequence>
<dbReference type="Proteomes" id="UP001201980">
    <property type="component" value="Unassembled WGS sequence"/>
</dbReference>
<dbReference type="GO" id="GO:0000978">
    <property type="term" value="F:RNA polymerase II cis-regulatory region sequence-specific DNA binding"/>
    <property type="evidence" value="ECO:0007669"/>
    <property type="project" value="TreeGrafter"/>
</dbReference>
<evidence type="ECO:0000256" key="6">
    <source>
        <dbReference type="SAM" id="Phobius"/>
    </source>
</evidence>
<dbReference type="SMART" id="SM00906">
    <property type="entry name" value="Fungal_trans"/>
    <property type="match status" value="1"/>
</dbReference>
<dbReference type="InterPro" id="IPR007219">
    <property type="entry name" value="XnlR_reg_dom"/>
</dbReference>
<feature type="domain" description="Zn(2)-C6 fungal-type" evidence="7">
    <location>
        <begin position="17"/>
        <end position="46"/>
    </location>
</feature>
<dbReference type="GO" id="GO:0006351">
    <property type="term" value="P:DNA-templated transcription"/>
    <property type="evidence" value="ECO:0007669"/>
    <property type="project" value="InterPro"/>
</dbReference>
<dbReference type="Pfam" id="PF04082">
    <property type="entry name" value="Fungal_trans"/>
    <property type="match status" value="1"/>
</dbReference>
<accession>A0AAD5RKQ1</accession>
<keyword evidence="4" id="KW-0539">Nucleus</keyword>
<feature type="region of interest" description="Disordered" evidence="5">
    <location>
        <begin position="722"/>
        <end position="830"/>
    </location>
</feature>
<name>A0AAD5RKQ1_9PEZI</name>
<feature type="transmembrane region" description="Helical" evidence="6">
    <location>
        <begin position="591"/>
        <end position="612"/>
    </location>
</feature>
<dbReference type="SMART" id="SM00066">
    <property type="entry name" value="GAL4"/>
    <property type="match status" value="1"/>
</dbReference>
<feature type="compositionally biased region" description="Basic and acidic residues" evidence="5">
    <location>
        <begin position="90"/>
        <end position="99"/>
    </location>
</feature>
<dbReference type="PROSITE" id="PS00463">
    <property type="entry name" value="ZN2_CY6_FUNGAL_1"/>
    <property type="match status" value="1"/>
</dbReference>
<keyword evidence="6" id="KW-0812">Transmembrane</keyword>
<feature type="region of interest" description="Disordered" evidence="5">
    <location>
        <begin position="672"/>
        <end position="696"/>
    </location>
</feature>
<reference evidence="8" key="1">
    <citation type="submission" date="2022-07" db="EMBL/GenBank/DDBJ databases">
        <title>Draft genome sequence of Zalerion maritima ATCC 34329, a (micro)plastics degrading marine fungus.</title>
        <authorList>
            <person name="Paco A."/>
            <person name="Goncalves M.F.M."/>
            <person name="Rocha-Santos T.A.P."/>
            <person name="Alves A."/>
        </authorList>
    </citation>
    <scope>NUCLEOTIDE SEQUENCE</scope>
    <source>
        <strain evidence="8">ATCC 34329</strain>
    </source>
</reference>
<evidence type="ECO:0000256" key="4">
    <source>
        <dbReference type="ARBA" id="ARBA00023242"/>
    </source>
</evidence>
<dbReference type="GO" id="GO:0000435">
    <property type="term" value="P:positive regulation of transcription from RNA polymerase II promoter by galactose"/>
    <property type="evidence" value="ECO:0007669"/>
    <property type="project" value="TreeGrafter"/>
</dbReference>
<proteinExistence type="predicted"/>
<evidence type="ECO:0000256" key="2">
    <source>
        <dbReference type="ARBA" id="ARBA00023015"/>
    </source>
</evidence>
<dbReference type="InterPro" id="IPR001138">
    <property type="entry name" value="Zn2Cys6_DnaBD"/>
</dbReference>
<dbReference type="InterPro" id="IPR051127">
    <property type="entry name" value="Fungal_SecMet_Regulators"/>
</dbReference>
<dbReference type="CDD" id="cd12148">
    <property type="entry name" value="fungal_TF_MHR"/>
    <property type="match status" value="1"/>
</dbReference>
<dbReference type="Gene3D" id="4.10.240.10">
    <property type="entry name" value="Zn(2)-C6 fungal-type DNA-binding domain"/>
    <property type="match status" value="1"/>
</dbReference>
<dbReference type="SUPFAM" id="SSF57701">
    <property type="entry name" value="Zn2/Cys6 DNA-binding domain"/>
    <property type="match status" value="1"/>
</dbReference>
<feature type="region of interest" description="Disordered" evidence="5">
    <location>
        <begin position="44"/>
        <end position="151"/>
    </location>
</feature>
<evidence type="ECO:0000313" key="9">
    <source>
        <dbReference type="Proteomes" id="UP001201980"/>
    </source>
</evidence>
<gene>
    <name evidence="8" type="ORF">MKZ38_005409</name>
</gene>
<dbReference type="PANTHER" id="PTHR47424:SF9">
    <property type="entry name" value="TAH-2"/>
    <property type="match status" value="1"/>
</dbReference>
<keyword evidence="9" id="KW-1185">Reference proteome</keyword>
<comment type="caution">
    <text evidence="8">The sequence shown here is derived from an EMBL/GenBank/DDBJ whole genome shotgun (WGS) entry which is preliminary data.</text>
</comment>
<dbReference type="GO" id="GO:0008270">
    <property type="term" value="F:zinc ion binding"/>
    <property type="evidence" value="ECO:0007669"/>
    <property type="project" value="InterPro"/>
</dbReference>
<dbReference type="EMBL" id="JAKWBI020000322">
    <property type="protein sequence ID" value="KAJ2896619.1"/>
    <property type="molecule type" value="Genomic_DNA"/>
</dbReference>
<feature type="compositionally biased region" description="Pro residues" evidence="5">
    <location>
        <begin position="783"/>
        <end position="792"/>
    </location>
</feature>
<evidence type="ECO:0000256" key="1">
    <source>
        <dbReference type="ARBA" id="ARBA00022723"/>
    </source>
</evidence>
<dbReference type="GO" id="GO:0000981">
    <property type="term" value="F:DNA-binding transcription factor activity, RNA polymerase II-specific"/>
    <property type="evidence" value="ECO:0007669"/>
    <property type="project" value="InterPro"/>
</dbReference>